<dbReference type="SUPFAM" id="SSF48179">
    <property type="entry name" value="6-phosphogluconate dehydrogenase C-terminal domain-like"/>
    <property type="match status" value="1"/>
</dbReference>
<organism evidence="20 21">
    <name type="scientific">Caldinitratiruptor microaerophilus</name>
    <dbReference type="NCBI Taxonomy" id="671077"/>
    <lineage>
        <taxon>Bacteria</taxon>
        <taxon>Bacillati</taxon>
        <taxon>Bacillota</taxon>
        <taxon>Clostridia</taxon>
        <taxon>Eubacteriales</taxon>
        <taxon>Symbiobacteriaceae</taxon>
        <taxon>Caldinitratiruptor</taxon>
    </lineage>
</organism>
<feature type="binding site" evidence="15">
    <location>
        <position position="107"/>
    </location>
    <ligand>
        <name>substrate</name>
    </ligand>
</feature>
<evidence type="ECO:0000256" key="13">
    <source>
        <dbReference type="HAMAP-Rule" id="MF_00394"/>
    </source>
</evidence>
<feature type="binding site" evidence="16">
    <location>
        <position position="256"/>
    </location>
    <ligand>
        <name>NAD(+)</name>
        <dbReference type="ChEBI" id="CHEBI:57540"/>
    </ligand>
</feature>
<dbReference type="FunFam" id="3.40.50.720:FF:000019">
    <property type="entry name" value="Glycerol-3-phosphate dehydrogenase [NAD(P)+]"/>
    <property type="match status" value="1"/>
</dbReference>
<dbReference type="GO" id="GO:0046168">
    <property type="term" value="P:glycerol-3-phosphate catabolic process"/>
    <property type="evidence" value="ECO:0007669"/>
    <property type="project" value="InterPro"/>
</dbReference>
<dbReference type="Gene3D" id="1.10.1040.10">
    <property type="entry name" value="N-(1-d-carboxylethyl)-l-norvaline Dehydrogenase, domain 2"/>
    <property type="match status" value="1"/>
</dbReference>
<evidence type="ECO:0000256" key="15">
    <source>
        <dbReference type="PIRSR" id="PIRSR000114-2"/>
    </source>
</evidence>
<keyword evidence="2 13" id="KW-0444">Lipid biosynthesis</keyword>
<dbReference type="GO" id="GO:0051287">
    <property type="term" value="F:NAD binding"/>
    <property type="evidence" value="ECO:0007669"/>
    <property type="project" value="InterPro"/>
</dbReference>
<feature type="binding site" evidence="13">
    <location>
        <position position="34"/>
    </location>
    <ligand>
        <name>NADPH</name>
        <dbReference type="ChEBI" id="CHEBI:57783"/>
    </ligand>
</feature>
<dbReference type="HAMAP" id="MF_00394">
    <property type="entry name" value="NAD_Glyc3P_dehydrog"/>
    <property type="match status" value="1"/>
</dbReference>
<evidence type="ECO:0000256" key="4">
    <source>
        <dbReference type="ARBA" id="ARBA00023002"/>
    </source>
</evidence>
<dbReference type="InterPro" id="IPR036291">
    <property type="entry name" value="NAD(P)-bd_dom_sf"/>
</dbReference>
<evidence type="ECO:0000256" key="8">
    <source>
        <dbReference type="ARBA" id="ARBA00023264"/>
    </source>
</evidence>
<comment type="similarity">
    <text evidence="1 13 17">Belongs to the NAD-dependent glycerol-3-phosphate dehydrogenase family.</text>
</comment>
<evidence type="ECO:0000256" key="12">
    <source>
        <dbReference type="ARBA" id="ARBA00080511"/>
    </source>
</evidence>
<sequence length="337" mass="35404">MPMRVAIVPAGQWGTALAVPLAENGHAVRLWLRRPEDVDVFRRTRTNPRHLPGAPLPDGVEAFPTPEEALDHADLVILGSASRGLRDTCRAIRAHLPPGALVLSITKGLEPETHLRMSQVILDELPEVEGRLAVLSGPNFAVEVARRLPAATVVAAGDPAVAAAWQHAFMGPRLRVYTHDDVLGVELGGALKNVIAIGVGISDGLGAGENARAALITRGMAEIGRLGVALGASPLTFAGLSGVGDLVLTCTGDLSRNRRLGLAIGRGEAAEAALRTLGTVEGVPTARAAVQLAREVGVEMPITERVHAVLFEGESPAEGLELLMGRDRTKESWHVPA</sequence>
<dbReference type="Gene3D" id="3.40.50.720">
    <property type="entry name" value="NAD(P)-binding Rossmann-like Domain"/>
    <property type="match status" value="1"/>
</dbReference>
<proteinExistence type="inferred from homology"/>
<dbReference type="KEGG" id="cmic:caldi_14900"/>
<dbReference type="NCBIfam" id="NF000940">
    <property type="entry name" value="PRK00094.1-2"/>
    <property type="match status" value="1"/>
</dbReference>
<dbReference type="PANTHER" id="PTHR11728:SF1">
    <property type="entry name" value="GLYCEROL-3-PHOSPHATE DEHYDROGENASE [NAD(+)] 2, CHLOROPLASTIC"/>
    <property type="match status" value="1"/>
</dbReference>
<dbReference type="GO" id="GO:0005829">
    <property type="term" value="C:cytosol"/>
    <property type="evidence" value="ECO:0007669"/>
    <property type="project" value="TreeGrafter"/>
</dbReference>
<feature type="binding site" evidence="13">
    <location>
        <position position="255"/>
    </location>
    <ligand>
        <name>sn-glycerol 3-phosphate</name>
        <dbReference type="ChEBI" id="CHEBI:57597"/>
    </ligand>
</feature>
<comment type="pathway">
    <text evidence="13">Membrane lipid metabolism; glycerophospholipid metabolism.</text>
</comment>
<keyword evidence="13" id="KW-0963">Cytoplasm</keyword>
<feature type="domain" description="Glycerol-3-phosphate dehydrogenase NAD-dependent C-terminal" evidence="19">
    <location>
        <begin position="181"/>
        <end position="319"/>
    </location>
</feature>
<feature type="binding site" evidence="13">
    <location>
        <position position="33"/>
    </location>
    <ligand>
        <name>NADPH</name>
        <dbReference type="ChEBI" id="CHEBI:57783"/>
    </ligand>
</feature>
<feature type="binding site" evidence="16">
    <location>
        <position position="141"/>
    </location>
    <ligand>
        <name>NAD(+)</name>
        <dbReference type="ChEBI" id="CHEBI:57540"/>
    </ligand>
</feature>
<gene>
    <name evidence="13 20" type="primary">gpsA</name>
    <name evidence="20" type="ORF">caldi_14900</name>
</gene>
<dbReference type="EMBL" id="AP025628">
    <property type="protein sequence ID" value="BDG60400.1"/>
    <property type="molecule type" value="Genomic_DNA"/>
</dbReference>
<dbReference type="GO" id="GO:0046167">
    <property type="term" value="P:glycerol-3-phosphate biosynthetic process"/>
    <property type="evidence" value="ECO:0007669"/>
    <property type="project" value="UniProtKB-UniRule"/>
</dbReference>
<dbReference type="GO" id="GO:0008654">
    <property type="term" value="P:phospholipid biosynthetic process"/>
    <property type="evidence" value="ECO:0007669"/>
    <property type="project" value="UniProtKB-KW"/>
</dbReference>
<dbReference type="EC" id="1.1.1.94" evidence="10 13"/>
<dbReference type="PROSITE" id="PS00957">
    <property type="entry name" value="NAD_G3PDH"/>
    <property type="match status" value="1"/>
</dbReference>
<evidence type="ECO:0000256" key="16">
    <source>
        <dbReference type="PIRSR" id="PIRSR000114-3"/>
    </source>
</evidence>
<accession>A0AA35CN78</accession>
<keyword evidence="3 13" id="KW-0521">NADP</keyword>
<dbReference type="NCBIfam" id="NF000942">
    <property type="entry name" value="PRK00094.1-4"/>
    <property type="match status" value="1"/>
</dbReference>
<comment type="function">
    <text evidence="13">Catalyzes the reduction of the glycolytic intermediate dihydroxyacetone phosphate (DHAP) to sn-glycerol 3-phosphate (G3P), the key precursor for phospholipid synthesis.</text>
</comment>
<keyword evidence="13" id="KW-0547">Nucleotide-binding</keyword>
<feature type="binding site" evidence="13">
    <location>
        <position position="107"/>
    </location>
    <ligand>
        <name>NADPH</name>
        <dbReference type="ChEBI" id="CHEBI:57783"/>
    </ligand>
</feature>
<dbReference type="PRINTS" id="PR00077">
    <property type="entry name" value="GPDHDRGNASE"/>
</dbReference>
<dbReference type="GO" id="GO:0047952">
    <property type="term" value="F:glycerol-3-phosphate dehydrogenase [NAD(P)+] activity"/>
    <property type="evidence" value="ECO:0007669"/>
    <property type="project" value="UniProtKB-UniRule"/>
</dbReference>
<dbReference type="GO" id="GO:0005975">
    <property type="term" value="P:carbohydrate metabolic process"/>
    <property type="evidence" value="ECO:0007669"/>
    <property type="project" value="InterPro"/>
</dbReference>
<dbReference type="AlphaFoldDB" id="A0AA35CN78"/>
<evidence type="ECO:0000256" key="5">
    <source>
        <dbReference type="ARBA" id="ARBA00023027"/>
    </source>
</evidence>
<evidence type="ECO:0000256" key="7">
    <source>
        <dbReference type="ARBA" id="ARBA00023209"/>
    </source>
</evidence>
<feature type="binding site" evidence="13">
    <location>
        <position position="256"/>
    </location>
    <ligand>
        <name>NADPH</name>
        <dbReference type="ChEBI" id="CHEBI:57783"/>
    </ligand>
</feature>
<feature type="binding site" evidence="13">
    <location>
        <position position="192"/>
    </location>
    <ligand>
        <name>sn-glycerol 3-phosphate</name>
        <dbReference type="ChEBI" id="CHEBI:57597"/>
    </ligand>
</feature>
<evidence type="ECO:0000259" key="18">
    <source>
        <dbReference type="Pfam" id="PF01210"/>
    </source>
</evidence>
<comment type="caution">
    <text evidence="13">Lacks conserved residue(s) required for the propagation of feature annotation.</text>
</comment>
<feature type="binding site" evidence="13">
    <location>
        <position position="13"/>
    </location>
    <ligand>
        <name>NADPH</name>
        <dbReference type="ChEBI" id="CHEBI:57783"/>
    </ligand>
</feature>
<protein>
    <recommendedName>
        <fullName evidence="11 13">Glycerol-3-phosphate dehydrogenase [NAD(P)+]</fullName>
        <ecNumber evidence="10 13">1.1.1.94</ecNumber>
    </recommendedName>
    <alternativeName>
        <fullName evidence="13">NAD(P)(+)-dependent glycerol-3-phosphate dehydrogenase</fullName>
    </alternativeName>
    <alternativeName>
        <fullName evidence="12 13">NAD(P)H-dependent dihydroxyacetone-phosphate reductase</fullName>
    </alternativeName>
</protein>
<feature type="binding site" evidence="13">
    <location>
        <position position="137"/>
    </location>
    <ligand>
        <name>sn-glycerol 3-phosphate</name>
        <dbReference type="ChEBI" id="CHEBI:57597"/>
    </ligand>
</feature>
<dbReference type="InterPro" id="IPR013328">
    <property type="entry name" value="6PGD_dom2"/>
</dbReference>
<feature type="binding site" evidence="13">
    <location>
        <position position="256"/>
    </location>
    <ligand>
        <name>sn-glycerol 3-phosphate</name>
        <dbReference type="ChEBI" id="CHEBI:57597"/>
    </ligand>
</feature>
<evidence type="ECO:0000256" key="9">
    <source>
        <dbReference type="ARBA" id="ARBA00052716"/>
    </source>
</evidence>
<dbReference type="InterPro" id="IPR008927">
    <property type="entry name" value="6-PGluconate_DH-like_C_sf"/>
</dbReference>
<reference evidence="20" key="1">
    <citation type="submission" date="2022-03" db="EMBL/GenBank/DDBJ databases">
        <title>Complete genome sequence of Caldinitratiruptor microaerophilus.</title>
        <authorList>
            <person name="Mukaiyama R."/>
            <person name="Nishiyama T."/>
            <person name="Ueda K."/>
        </authorList>
    </citation>
    <scope>NUCLEOTIDE SEQUENCE</scope>
    <source>
        <strain evidence="20">JCM 16183</strain>
    </source>
</reference>
<name>A0AA35CN78_9FIRM</name>
<comment type="catalytic activity">
    <reaction evidence="9">
        <text>sn-glycerol 3-phosphate + NADP(+) = dihydroxyacetone phosphate + NADPH + H(+)</text>
        <dbReference type="Rhea" id="RHEA:11096"/>
        <dbReference type="ChEBI" id="CHEBI:15378"/>
        <dbReference type="ChEBI" id="CHEBI:57597"/>
        <dbReference type="ChEBI" id="CHEBI:57642"/>
        <dbReference type="ChEBI" id="CHEBI:57783"/>
        <dbReference type="ChEBI" id="CHEBI:58349"/>
        <dbReference type="EC" id="1.1.1.94"/>
    </reaction>
    <physiologicalReaction direction="right-to-left" evidence="9">
        <dbReference type="Rhea" id="RHEA:11098"/>
    </physiologicalReaction>
</comment>
<dbReference type="Pfam" id="PF01210">
    <property type="entry name" value="NAD_Gly3P_dh_N"/>
    <property type="match status" value="1"/>
</dbReference>
<keyword evidence="5 13" id="KW-0520">NAD</keyword>
<comment type="subcellular location">
    <subcellularLocation>
        <location evidence="13">Cytoplasm</location>
    </subcellularLocation>
</comment>
<dbReference type="InterPro" id="IPR006168">
    <property type="entry name" value="G3P_DH_NAD-dep"/>
</dbReference>
<feature type="binding site" evidence="13">
    <location>
        <position position="281"/>
    </location>
    <ligand>
        <name>NADPH</name>
        <dbReference type="ChEBI" id="CHEBI:57783"/>
    </ligand>
</feature>
<dbReference type="InterPro" id="IPR006109">
    <property type="entry name" value="G3P_DH_NAD-dep_C"/>
</dbReference>
<evidence type="ECO:0000313" key="20">
    <source>
        <dbReference type="EMBL" id="BDG60400.1"/>
    </source>
</evidence>
<keyword evidence="6 13" id="KW-0443">Lipid metabolism</keyword>
<keyword evidence="21" id="KW-1185">Reference proteome</keyword>
<dbReference type="Pfam" id="PF07479">
    <property type="entry name" value="NAD_Gly3P_dh_C"/>
    <property type="match status" value="1"/>
</dbReference>
<dbReference type="Proteomes" id="UP001163687">
    <property type="component" value="Chromosome"/>
</dbReference>
<dbReference type="PIRSF" id="PIRSF000114">
    <property type="entry name" value="Glycerol-3-P_dh"/>
    <property type="match status" value="1"/>
</dbReference>
<evidence type="ECO:0000256" key="11">
    <source>
        <dbReference type="ARBA" id="ARBA00069372"/>
    </source>
</evidence>
<feature type="active site" description="Proton acceptor" evidence="13 14">
    <location>
        <position position="192"/>
    </location>
</feature>
<feature type="domain" description="Glycerol-3-phosphate dehydrogenase NAD-dependent N-terminal" evidence="18">
    <location>
        <begin position="5"/>
        <end position="160"/>
    </location>
</feature>
<evidence type="ECO:0000313" key="21">
    <source>
        <dbReference type="Proteomes" id="UP001163687"/>
    </source>
</evidence>
<dbReference type="PANTHER" id="PTHR11728">
    <property type="entry name" value="GLYCEROL-3-PHOSPHATE DEHYDROGENASE"/>
    <property type="match status" value="1"/>
</dbReference>
<dbReference type="GO" id="GO:0006650">
    <property type="term" value="P:glycerophospholipid metabolic process"/>
    <property type="evidence" value="ECO:0007669"/>
    <property type="project" value="UniProtKB-UniRule"/>
</dbReference>
<dbReference type="InterPro" id="IPR011128">
    <property type="entry name" value="G3P_DH_NAD-dep_N"/>
</dbReference>
<feature type="binding site" evidence="13">
    <location>
        <position position="141"/>
    </location>
    <ligand>
        <name>NADPH</name>
        <dbReference type="ChEBI" id="CHEBI:57783"/>
    </ligand>
</feature>
<feature type="binding site" evidence="15">
    <location>
        <begin position="256"/>
        <end position="257"/>
    </location>
    <ligand>
        <name>substrate</name>
    </ligand>
</feature>
<dbReference type="SUPFAM" id="SSF51735">
    <property type="entry name" value="NAD(P)-binding Rossmann-fold domains"/>
    <property type="match status" value="1"/>
</dbReference>
<evidence type="ECO:0000256" key="2">
    <source>
        <dbReference type="ARBA" id="ARBA00022516"/>
    </source>
</evidence>
<dbReference type="FunFam" id="1.10.1040.10:FF:000001">
    <property type="entry name" value="Glycerol-3-phosphate dehydrogenase [NAD(P)+]"/>
    <property type="match status" value="1"/>
</dbReference>
<comment type="catalytic activity">
    <reaction evidence="13">
        <text>sn-glycerol 3-phosphate + NAD(+) = dihydroxyacetone phosphate + NADH + H(+)</text>
        <dbReference type="Rhea" id="RHEA:11092"/>
        <dbReference type="ChEBI" id="CHEBI:15378"/>
        <dbReference type="ChEBI" id="CHEBI:57540"/>
        <dbReference type="ChEBI" id="CHEBI:57597"/>
        <dbReference type="ChEBI" id="CHEBI:57642"/>
        <dbReference type="ChEBI" id="CHEBI:57945"/>
        <dbReference type="EC" id="1.1.1.94"/>
    </reaction>
</comment>
<keyword evidence="7 13" id="KW-0594">Phospholipid biosynthesis</keyword>
<feature type="binding site" evidence="13">
    <location>
        <position position="107"/>
    </location>
    <ligand>
        <name>sn-glycerol 3-phosphate</name>
        <dbReference type="ChEBI" id="CHEBI:57597"/>
    </ligand>
</feature>
<keyword evidence="4 13" id="KW-0560">Oxidoreductase</keyword>
<evidence type="ECO:0000259" key="19">
    <source>
        <dbReference type="Pfam" id="PF07479"/>
    </source>
</evidence>
<evidence type="ECO:0000256" key="14">
    <source>
        <dbReference type="PIRSR" id="PIRSR000114-1"/>
    </source>
</evidence>
<evidence type="ECO:0000256" key="1">
    <source>
        <dbReference type="ARBA" id="ARBA00011009"/>
    </source>
</evidence>
<evidence type="ECO:0000256" key="17">
    <source>
        <dbReference type="RuleBase" id="RU000437"/>
    </source>
</evidence>
<evidence type="ECO:0000256" key="6">
    <source>
        <dbReference type="ARBA" id="ARBA00023098"/>
    </source>
</evidence>
<keyword evidence="8 13" id="KW-1208">Phospholipid metabolism</keyword>
<feature type="binding site" evidence="13">
    <location>
        <position position="245"/>
    </location>
    <ligand>
        <name>sn-glycerol 3-phosphate</name>
        <dbReference type="ChEBI" id="CHEBI:57597"/>
    </ligand>
</feature>
<evidence type="ECO:0000256" key="10">
    <source>
        <dbReference type="ARBA" id="ARBA00066687"/>
    </source>
</evidence>
<evidence type="ECO:0000256" key="3">
    <source>
        <dbReference type="ARBA" id="ARBA00022857"/>
    </source>
</evidence>
<feature type="binding site" evidence="13">
    <location>
        <position position="257"/>
    </location>
    <ligand>
        <name>sn-glycerol 3-phosphate</name>
        <dbReference type="ChEBI" id="CHEBI:57597"/>
    </ligand>
</feature>